<protein>
    <recommendedName>
        <fullName evidence="5">PilC beta-propeller domain-containing protein</fullName>
    </recommendedName>
</protein>
<keyword evidence="2" id="KW-0732">Signal</keyword>
<proteinExistence type="predicted"/>
<evidence type="ECO:0000256" key="1">
    <source>
        <dbReference type="SAM" id="MobiDB-lite"/>
    </source>
</evidence>
<evidence type="ECO:0000256" key="2">
    <source>
        <dbReference type="SAM" id="SignalP"/>
    </source>
</evidence>
<feature type="chain" id="PRO_5045163833" description="PilC beta-propeller domain-containing protein" evidence="2">
    <location>
        <begin position="27"/>
        <end position="1170"/>
    </location>
</feature>
<feature type="region of interest" description="Disordered" evidence="1">
    <location>
        <begin position="425"/>
        <end position="446"/>
    </location>
</feature>
<accession>A0ABP9MSD9</accession>
<organism evidence="3 4">
    <name type="scientific">Wohlfahrtiimonas larvae</name>
    <dbReference type="NCBI Taxonomy" id="1157986"/>
    <lineage>
        <taxon>Bacteria</taxon>
        <taxon>Pseudomonadati</taxon>
        <taxon>Pseudomonadota</taxon>
        <taxon>Gammaproteobacteria</taxon>
        <taxon>Cardiobacteriales</taxon>
        <taxon>Ignatzschineriaceae</taxon>
        <taxon>Wohlfahrtiimonas</taxon>
    </lineage>
</organism>
<gene>
    <name evidence="3" type="ORF">GCM10023338_11530</name>
</gene>
<feature type="region of interest" description="Disordered" evidence="1">
    <location>
        <begin position="1074"/>
        <end position="1094"/>
    </location>
</feature>
<evidence type="ECO:0000313" key="4">
    <source>
        <dbReference type="Proteomes" id="UP001500631"/>
    </source>
</evidence>
<dbReference type="EMBL" id="BAABKE010000003">
    <property type="protein sequence ID" value="GAA5098745.1"/>
    <property type="molecule type" value="Genomic_DNA"/>
</dbReference>
<sequence length="1170" mass="128597">MKYSKISVQKLVFLASAMGTIALSNANQFEPSTTPIFSTPQAKPNIHMVLDDSASMKNVDVMAPEHAFGFGIPACEPQGKAWSDERKARGEYDPFQDSKYVPWDDSKAINGLINGKKKPPRIMDCAFVMRKEALDHTVRTLLYKYREKAYLGISVLWQVNNQGDNSIFDSVIRLPLDDYSTLSSTEFEQNVIKPISKLIMTSPGLTPLYPAVYEAVKMFRGQPVTLFGLNNNDMVWNIGGGYFEEDENGNIYYSYKLLETPLRYRCQQNHMIVMTDGEPNKAEVWGIDPNDGVRVDYIHPLATHAKINGVNIGYDGLLNNGKVIGNITSQVDLRDAHKPIYRNGQWEEKTVDDAGKSWKDELSKAMPIITHSVSLFVDPLSRVYLDMTEPTDGMNLGFAKGDGNSEDLLLAFDTIFSSIIKSTSSTMSTNDRNNSGVLEGKPTNSSGHVDLSKVGAIRYDTTYNFNQQMGNIRAMAPYISSYINVDGEEKPVIDVIELWNTDNTVKPEQARYVTFLGDSNQLVYLDNPAVNKQFEEIYKAKKYGEPYNNYYIPWLMNPGAYEGDHGLRARVRPMGSVTNSDLVLANKDVLNINIAKNKMAPTLAIDLVEYVKYKAGHQASNYLIVSDNDGFISFVNAQRGLTGYEEAGARNTAYFPQLLAHRLDEIAGDNRPATLVLEGKTKLIDAKVYEPSVGDIYATIGLTSMGSGGKGIVGYRIFGAPTNFNSSSAQSLENITPLFEITNEGPEEFRTAGFEKLGYTYSNFEMFNRIYDNKGQAVAVFGNGFGVDQSVLYFIDAYTGKKLHEIVLSPNGGGAATPSIVVRASNNGQALDRIYVGDYSGTLYRVNFNGKDLTDNSVTVTALFKASTVPNNPGQSAISVKPLVIKEKSTGLYDIAFGTGNASSYELDRGHNSLVEHSIYKIVDHNSTSTAATSTVGELSSSKRPLVSLLTISDLNVGRVNYAKGSNINYYSEEKHDLEITAPESVNPNTSVNGWSIRLIADGSQSGERTIQNAKYDSSNDSIVFVTWGIHERDNDYIAGDLYDPCLADAAFGKVLSFDAKTGKSSGAKGIYNKGTTGTAEGGLTGSGISDSPEGNDIADLDDFQNGLEEEIIQIVGEEDSSHYAEDNSPRLPCIGDIFGNTECNVEEEKPNVESLHPGRVNFKKINAYF</sequence>
<feature type="compositionally biased region" description="Polar residues" evidence="1">
    <location>
        <begin position="430"/>
        <end position="446"/>
    </location>
</feature>
<dbReference type="SUPFAM" id="SSF50998">
    <property type="entry name" value="Quinoprotein alcohol dehydrogenase-like"/>
    <property type="match status" value="1"/>
</dbReference>
<comment type="caution">
    <text evidence="3">The sequence shown here is derived from an EMBL/GenBank/DDBJ whole genome shotgun (WGS) entry which is preliminary data.</text>
</comment>
<reference evidence="4" key="1">
    <citation type="journal article" date="2019" name="Int. J. Syst. Evol. Microbiol.">
        <title>The Global Catalogue of Microorganisms (GCM) 10K type strain sequencing project: providing services to taxonomists for standard genome sequencing and annotation.</title>
        <authorList>
            <consortium name="The Broad Institute Genomics Platform"/>
            <consortium name="The Broad Institute Genome Sequencing Center for Infectious Disease"/>
            <person name="Wu L."/>
            <person name="Ma J."/>
        </authorList>
    </citation>
    <scope>NUCLEOTIDE SEQUENCE [LARGE SCALE GENOMIC DNA]</scope>
    <source>
        <strain evidence="4">JCM 18424</strain>
    </source>
</reference>
<evidence type="ECO:0008006" key="5">
    <source>
        <dbReference type="Google" id="ProtNLM"/>
    </source>
</evidence>
<feature type="signal peptide" evidence="2">
    <location>
        <begin position="1"/>
        <end position="26"/>
    </location>
</feature>
<dbReference type="InterPro" id="IPR011047">
    <property type="entry name" value="Quinoprotein_ADH-like_sf"/>
</dbReference>
<dbReference type="Proteomes" id="UP001500631">
    <property type="component" value="Unassembled WGS sequence"/>
</dbReference>
<name>A0ABP9MSD9_9GAMM</name>
<evidence type="ECO:0000313" key="3">
    <source>
        <dbReference type="EMBL" id="GAA5098745.1"/>
    </source>
</evidence>
<keyword evidence="4" id="KW-1185">Reference proteome</keyword>
<dbReference type="RefSeq" id="WP_345667465.1">
    <property type="nucleotide sequence ID" value="NZ_BAABKE010000003.1"/>
</dbReference>